<feature type="domain" description="Carboxylesterase type B" evidence="3">
    <location>
        <begin position="17"/>
        <end position="532"/>
    </location>
</feature>
<evidence type="ECO:0000259" key="3">
    <source>
        <dbReference type="Pfam" id="PF00135"/>
    </source>
</evidence>
<dbReference type="WormBase" id="ZC376.2a">
    <property type="protein sequence ID" value="CE36904"/>
    <property type="gene ID" value="WBGene00013874"/>
    <property type="gene designation" value="cest-2.2"/>
</dbReference>
<protein>
    <submittedName>
        <fullName evidence="4">Carboxylesterase type B domain-containing protein</fullName>
    </submittedName>
</protein>
<dbReference type="InterPro" id="IPR029058">
    <property type="entry name" value="AB_hydrolase_fold"/>
</dbReference>
<gene>
    <name evidence="4 6" type="primary">cest-2.2</name>
    <name evidence="4" type="ORF">CELE_ZC376.2</name>
    <name evidence="6" type="ORF">ZC376.2</name>
</gene>
<dbReference type="KEGG" id="cel:CELE_ZC376.2"/>
<proteinExistence type="evidence at protein level"/>
<dbReference type="PIR" id="T27533">
    <property type="entry name" value="T27533"/>
</dbReference>
<evidence type="ECO:0000256" key="2">
    <source>
        <dbReference type="SAM" id="SignalP"/>
    </source>
</evidence>
<accession>Q23273</accession>
<dbReference type="EMBL" id="BX284605">
    <property type="protein sequence ID" value="CAB00884.3"/>
    <property type="molecule type" value="Genomic_DNA"/>
</dbReference>
<keyword evidence="1" id="KW-0812">Transmembrane</keyword>
<dbReference type="Proteomes" id="UP000001940">
    <property type="component" value="Chromosome V"/>
</dbReference>
<dbReference type="RefSeq" id="NP_001256566.1">
    <property type="nucleotide sequence ID" value="NM_001269637.2"/>
</dbReference>
<dbReference type="ExpressionAtlas" id="Q23273">
    <property type="expression patterns" value="baseline and differential"/>
</dbReference>
<dbReference type="InterPro" id="IPR050309">
    <property type="entry name" value="Type-B_Carboxylest/Lipase"/>
</dbReference>
<keyword evidence="1" id="KW-0472">Membrane</keyword>
<evidence type="ECO:0000313" key="5">
    <source>
        <dbReference type="Proteomes" id="UP000001940"/>
    </source>
</evidence>
<dbReference type="PANTHER" id="PTHR11559">
    <property type="entry name" value="CARBOXYLESTERASE"/>
    <property type="match status" value="1"/>
</dbReference>
<organism evidence="4 5">
    <name type="scientific">Caenorhabditis elegans</name>
    <dbReference type="NCBI Taxonomy" id="6239"/>
    <lineage>
        <taxon>Eukaryota</taxon>
        <taxon>Metazoa</taxon>
        <taxon>Ecdysozoa</taxon>
        <taxon>Nematoda</taxon>
        <taxon>Chromadorea</taxon>
        <taxon>Rhabditida</taxon>
        <taxon>Rhabditina</taxon>
        <taxon>Rhabditomorpha</taxon>
        <taxon>Rhabditoidea</taxon>
        <taxon>Rhabditidae</taxon>
        <taxon>Peloderinae</taxon>
        <taxon>Caenorhabditis</taxon>
    </lineage>
</organism>
<keyword evidence="2" id="KW-0732">Signal</keyword>
<dbReference type="FunFam" id="3.40.50.1820:FF:000277">
    <property type="entry name" value="Carboxylic ester hydrolase"/>
    <property type="match status" value="1"/>
</dbReference>
<dbReference type="GeneID" id="179917"/>
<keyword evidence="5" id="KW-1185">Reference proteome</keyword>
<dbReference type="AGR" id="WB:WBGene00013874"/>
<dbReference type="ESTHER" id="caeel-zc376.2">
    <property type="family name" value="Carb_B_Nematoda"/>
</dbReference>
<dbReference type="Bgee" id="WBGene00013874">
    <property type="expression patterns" value="Expressed in adult organism and 1 other cell type or tissue"/>
</dbReference>
<evidence type="ECO:0000313" key="4">
    <source>
        <dbReference type="EMBL" id="CAB00884.3"/>
    </source>
</evidence>
<dbReference type="HOGENOM" id="CLU_006586_13_2_1"/>
<dbReference type="MEROPS" id="S09.A90"/>
<name>Q23273_CAEEL</name>
<dbReference type="PhylomeDB" id="Q23273"/>
<sequence>MFFRFFILWAILQNVRSTKVKLSTGTIEGRTLTASYSPLGNQTGIVFFGVPYVEPPVGNLRFRKPRPPKPWDGVLEAKEYKAACMSDQKKTYKNGVGGPVSEDCLYANVFTNQYCLEHKNCSVMLTIHGGRFVIESASAYDPEIIINNFVGQGRNIVVVTFNYRLGLFGLGMLNGDNQDTNFGLYDILEVVRWTRKEIKNFGGDKDRITMQGHSAGAVFTAAFSTSPLSKGLIHQQIIMSASMSNLSKKSNVKELTVVARIVGCLPDEHGFPKLSNVEVEKAYTCLRSKSAQQILDAQLYMLRNTTYYIGQGHIDGIYQVDYPDNLYATNSIYPINTMIGTTTAELMDSRYIVDPKNTGKKEILLQNLCEHIGYELYKEPEEFSQKCRNFYKNGEDAKSLGDDMEFYYGAIQLANVHSSKDTNVFVYSFDYKEAGNAYKKYDKSLSPKHGEDFAYAFGTNRGNFSTKDYVIEYIYSGMFADFVNFGDPSPLEDQEWAQYTPEKREYFLIDFDKNFTMPGMKDHYYPKALEFWSTCGSKSFKEHFSPSVDIFIIGNLLNPIMSHLNHNETGPDKTFEQFDKLYNEREEFLKLLKAVRKLEIQKKMWRGRSSKDLMLKELVDLEKINEEEQETGANFLLIIFGGTLLGGILYVSISHFCLHHRSRDGYQLLK</sequence>
<feature type="chain" id="PRO_5004201497" evidence="2">
    <location>
        <begin position="18"/>
        <end position="670"/>
    </location>
</feature>
<dbReference type="CTD" id="179917"/>
<dbReference type="UCSC" id="ZC376.2">
    <property type="organism name" value="c. elegans"/>
</dbReference>
<evidence type="ECO:0000256" key="1">
    <source>
        <dbReference type="SAM" id="Phobius"/>
    </source>
</evidence>
<dbReference type="OrthoDB" id="19653at2759"/>
<reference evidence="4 5" key="1">
    <citation type="journal article" date="1998" name="Science">
        <title>Genome sequence of the nematode C. elegans: a platform for investigating biology.</title>
        <authorList>
            <consortium name="The C. elegans sequencing consortium"/>
            <person name="Sulson J.E."/>
            <person name="Waterston R."/>
        </authorList>
    </citation>
    <scope>NUCLEOTIDE SEQUENCE [LARGE SCALE GENOMIC DNA]</scope>
    <source>
        <strain evidence="4 5">Bristol N2</strain>
    </source>
</reference>
<keyword evidence="7" id="KW-1267">Proteomics identification</keyword>
<feature type="transmembrane region" description="Helical" evidence="1">
    <location>
        <begin position="635"/>
        <end position="658"/>
    </location>
</feature>
<dbReference type="Pfam" id="PF00135">
    <property type="entry name" value="COesterase"/>
    <property type="match status" value="1"/>
</dbReference>
<evidence type="ECO:0000313" key="6">
    <source>
        <dbReference type="WormBase" id="ZC376.2a"/>
    </source>
</evidence>
<dbReference type="SUPFAM" id="SSF53474">
    <property type="entry name" value="alpha/beta-Hydrolases"/>
    <property type="match status" value="1"/>
</dbReference>
<feature type="signal peptide" evidence="2">
    <location>
        <begin position="1"/>
        <end position="17"/>
    </location>
</feature>
<keyword evidence="1" id="KW-1133">Transmembrane helix</keyword>
<dbReference type="Gene3D" id="3.40.50.1820">
    <property type="entry name" value="alpha/beta hydrolase"/>
    <property type="match status" value="1"/>
</dbReference>
<evidence type="ECO:0007829" key="7">
    <source>
        <dbReference type="PeptideAtlas" id="Q23273"/>
    </source>
</evidence>
<dbReference type="AlphaFoldDB" id="Q23273"/>
<dbReference type="InterPro" id="IPR002018">
    <property type="entry name" value="CarbesteraseB"/>
</dbReference>
<dbReference type="SMR" id="Q23273"/>